<evidence type="ECO:0000256" key="1">
    <source>
        <dbReference type="SAM" id="MobiDB-lite"/>
    </source>
</evidence>
<reference evidence="3 4" key="1">
    <citation type="submission" date="2019-09" db="EMBL/GenBank/DDBJ databases">
        <title>Mumia zhuanghuii sp. nov. isolated from the intestinal contents of plateau pika (Ochotona curzoniae) in the Qinghai-Tibet plateau of China.</title>
        <authorList>
            <person name="Tian Z."/>
        </authorList>
    </citation>
    <scope>NUCLEOTIDE SEQUENCE [LARGE SCALE GENOMIC DNA]</scope>
    <source>
        <strain evidence="4">350</strain>
    </source>
</reference>
<feature type="transmembrane region" description="Helical" evidence="2">
    <location>
        <begin position="38"/>
        <end position="58"/>
    </location>
</feature>
<name>A0A5Q6RJ57_9ACTN</name>
<feature type="region of interest" description="Disordered" evidence="1">
    <location>
        <begin position="180"/>
        <end position="224"/>
    </location>
</feature>
<organism evidence="3 4">
    <name type="scientific">Mumia zhuanghuii</name>
    <dbReference type="NCBI Taxonomy" id="2585211"/>
    <lineage>
        <taxon>Bacteria</taxon>
        <taxon>Bacillati</taxon>
        <taxon>Actinomycetota</taxon>
        <taxon>Actinomycetes</taxon>
        <taxon>Propionibacteriales</taxon>
        <taxon>Nocardioidaceae</taxon>
        <taxon>Mumia</taxon>
    </lineage>
</organism>
<accession>A0A5Q6RJ57</accession>
<evidence type="ECO:0000313" key="4">
    <source>
        <dbReference type="Proteomes" id="UP000307768"/>
    </source>
</evidence>
<gene>
    <name evidence="3" type="ORF">FE697_021655</name>
</gene>
<comment type="caution">
    <text evidence="3">The sequence shown here is derived from an EMBL/GenBank/DDBJ whole genome shotgun (WGS) entry which is preliminary data.</text>
</comment>
<evidence type="ECO:0000256" key="2">
    <source>
        <dbReference type="SAM" id="Phobius"/>
    </source>
</evidence>
<sequence>MPNVRRRQRSTRVLAASLLLAASAVFVAVAVVAASRGVLIAAAITAVVAGAAAARIIADEVMTTRREWYKDRAEQAQAYRDMTVDRTRENLQFVEAVNETLSITTKRIGELNGTLRLAEARAEESDALRKALAREVEALRTADETSEAPAALGLGLWEGADVPTIVDLLSWEAAAAVRAQAAEESADDKAVSKDDAPATKDDAPATKDADAGDVDDELPEAKEA</sequence>
<feature type="compositionally biased region" description="Basic and acidic residues" evidence="1">
    <location>
        <begin position="187"/>
        <end position="210"/>
    </location>
</feature>
<protein>
    <submittedName>
        <fullName evidence="3">Uncharacterized protein</fullName>
    </submittedName>
</protein>
<keyword evidence="2" id="KW-0472">Membrane</keyword>
<dbReference type="EMBL" id="VDFQ02000008">
    <property type="protein sequence ID" value="KAA1418042.1"/>
    <property type="molecule type" value="Genomic_DNA"/>
</dbReference>
<proteinExistence type="predicted"/>
<dbReference type="RefSeq" id="WP_149771752.1">
    <property type="nucleotide sequence ID" value="NZ_VDFQ02000008.1"/>
</dbReference>
<keyword evidence="2" id="KW-0812">Transmembrane</keyword>
<evidence type="ECO:0000313" key="3">
    <source>
        <dbReference type="EMBL" id="KAA1418042.1"/>
    </source>
</evidence>
<dbReference type="Proteomes" id="UP000307768">
    <property type="component" value="Unassembled WGS sequence"/>
</dbReference>
<feature type="transmembrane region" description="Helical" evidence="2">
    <location>
        <begin position="12"/>
        <end position="32"/>
    </location>
</feature>
<dbReference type="AlphaFoldDB" id="A0A5Q6RJ57"/>
<dbReference type="OrthoDB" id="3789140at2"/>
<keyword evidence="2" id="KW-1133">Transmembrane helix</keyword>